<keyword evidence="9" id="KW-1185">Reference proteome</keyword>
<gene>
    <name evidence="8" type="ORF">QTP70_010566</name>
</gene>
<organism evidence="8 9">
    <name type="scientific">Hemibagrus guttatus</name>
    <dbReference type="NCBI Taxonomy" id="175788"/>
    <lineage>
        <taxon>Eukaryota</taxon>
        <taxon>Metazoa</taxon>
        <taxon>Chordata</taxon>
        <taxon>Craniata</taxon>
        <taxon>Vertebrata</taxon>
        <taxon>Euteleostomi</taxon>
        <taxon>Actinopterygii</taxon>
        <taxon>Neopterygii</taxon>
        <taxon>Teleostei</taxon>
        <taxon>Ostariophysi</taxon>
        <taxon>Siluriformes</taxon>
        <taxon>Bagridae</taxon>
        <taxon>Hemibagrus</taxon>
    </lineage>
</organism>
<dbReference type="GO" id="GO:0004523">
    <property type="term" value="F:RNA-DNA hybrid ribonuclease activity"/>
    <property type="evidence" value="ECO:0007669"/>
    <property type="project" value="UniProtKB-EC"/>
</dbReference>
<evidence type="ECO:0000259" key="7">
    <source>
        <dbReference type="PROSITE" id="PS51304"/>
    </source>
</evidence>
<feature type="coiled-coil region" evidence="4">
    <location>
        <begin position="1173"/>
        <end position="1207"/>
    </location>
</feature>
<dbReference type="SMART" id="SM00276">
    <property type="entry name" value="GLECT"/>
    <property type="match status" value="1"/>
</dbReference>
<dbReference type="Gene3D" id="3.60.10.10">
    <property type="entry name" value="Endonuclease/exonuclease/phosphatase"/>
    <property type="match status" value="1"/>
</dbReference>
<dbReference type="SUPFAM" id="SSF56672">
    <property type="entry name" value="DNA/RNA polymerases"/>
    <property type="match status" value="1"/>
</dbReference>
<dbReference type="PROSITE" id="PS51304">
    <property type="entry name" value="GALECTIN"/>
    <property type="match status" value="1"/>
</dbReference>
<dbReference type="InterPro" id="IPR001079">
    <property type="entry name" value="Galectin_CRD"/>
</dbReference>
<evidence type="ECO:0000259" key="6">
    <source>
        <dbReference type="PROSITE" id="PS50878"/>
    </source>
</evidence>
<dbReference type="InterPro" id="IPR005135">
    <property type="entry name" value="Endo/exonuclease/phosphatase"/>
</dbReference>
<dbReference type="InterPro" id="IPR043502">
    <property type="entry name" value="DNA/RNA_pol_sf"/>
</dbReference>
<dbReference type="Pfam" id="PF00078">
    <property type="entry name" value="RVT_1"/>
    <property type="match status" value="1"/>
</dbReference>
<dbReference type="InterPro" id="IPR048997">
    <property type="entry name" value="Stonustoxin-like_helical"/>
</dbReference>
<dbReference type="Gene3D" id="3.30.70.270">
    <property type="match status" value="1"/>
</dbReference>
<proteinExistence type="inferred from homology"/>
<dbReference type="Pfam" id="PF03372">
    <property type="entry name" value="Exo_endo_phos"/>
    <property type="match status" value="1"/>
</dbReference>
<dbReference type="Pfam" id="PF00337">
    <property type="entry name" value="Gal-bind_lectin"/>
    <property type="match status" value="1"/>
</dbReference>
<feature type="domain" description="Galectin" evidence="7">
    <location>
        <begin position="732"/>
        <end position="860"/>
    </location>
</feature>
<name>A0AAE0PYI5_9TELE</name>
<dbReference type="InterPro" id="IPR052090">
    <property type="entry name" value="Cytolytic_pore-forming_toxin"/>
</dbReference>
<dbReference type="CDD" id="cd00063">
    <property type="entry name" value="FN3"/>
    <property type="match status" value="1"/>
</dbReference>
<evidence type="ECO:0000259" key="5">
    <source>
        <dbReference type="PROSITE" id="PS50853"/>
    </source>
</evidence>
<protein>
    <recommendedName>
        <fullName evidence="2">ribonuclease H</fullName>
        <ecNumber evidence="2">3.1.26.4</ecNumber>
    </recommendedName>
</protein>
<feature type="domain" description="Reverse transcriptase" evidence="6">
    <location>
        <begin position="1339"/>
        <end position="1598"/>
    </location>
</feature>
<comment type="caution">
    <text evidence="8">The sequence shown here is derived from an EMBL/GenBank/DDBJ whole genome shotgun (WGS) entry which is preliminary data.</text>
</comment>
<evidence type="ECO:0000313" key="8">
    <source>
        <dbReference type="EMBL" id="KAK3510564.1"/>
    </source>
</evidence>
<dbReference type="Gene3D" id="2.60.120.200">
    <property type="match status" value="1"/>
</dbReference>
<dbReference type="CDD" id="cd01650">
    <property type="entry name" value="RT_nLTR_like"/>
    <property type="match status" value="1"/>
</dbReference>
<dbReference type="Gene3D" id="2.60.40.10">
    <property type="entry name" value="Immunoglobulins"/>
    <property type="match status" value="1"/>
</dbReference>
<dbReference type="InterPro" id="IPR000477">
    <property type="entry name" value="RT_dom"/>
</dbReference>
<dbReference type="CDD" id="cd09076">
    <property type="entry name" value="L1-EN"/>
    <property type="match status" value="1"/>
</dbReference>
<keyword evidence="4" id="KW-0175">Coiled coil</keyword>
<dbReference type="SUPFAM" id="SSF49899">
    <property type="entry name" value="Concanavalin A-like lectins/glucanases"/>
    <property type="match status" value="1"/>
</dbReference>
<evidence type="ECO:0000313" key="9">
    <source>
        <dbReference type="Proteomes" id="UP001274896"/>
    </source>
</evidence>
<dbReference type="InterPro" id="IPR003961">
    <property type="entry name" value="FN3_dom"/>
</dbReference>
<dbReference type="PROSITE" id="PS50878">
    <property type="entry name" value="RT_POL"/>
    <property type="match status" value="1"/>
</dbReference>
<dbReference type="EC" id="3.1.26.4" evidence="2"/>
<dbReference type="Pfam" id="PF18078">
    <property type="entry name" value="Thioredoxin_11"/>
    <property type="match status" value="1"/>
</dbReference>
<dbReference type="GO" id="GO:0030246">
    <property type="term" value="F:carbohydrate binding"/>
    <property type="evidence" value="ECO:0007669"/>
    <property type="project" value="UniProtKB-KW"/>
</dbReference>
<dbReference type="InterPro" id="IPR013320">
    <property type="entry name" value="ConA-like_dom_sf"/>
</dbReference>
<dbReference type="SUPFAM" id="SSF49265">
    <property type="entry name" value="Fibronectin type III"/>
    <property type="match status" value="1"/>
</dbReference>
<evidence type="ECO:0000256" key="3">
    <source>
        <dbReference type="ARBA" id="ARBA00022734"/>
    </source>
</evidence>
<dbReference type="Proteomes" id="UP001274896">
    <property type="component" value="Unassembled WGS sequence"/>
</dbReference>
<feature type="domain" description="Fibronectin type-III" evidence="5">
    <location>
        <begin position="511"/>
        <end position="607"/>
    </location>
</feature>
<reference evidence="8" key="1">
    <citation type="submission" date="2023-06" db="EMBL/GenBank/DDBJ databases">
        <title>Male Hemibagrus guttatus genome.</title>
        <authorList>
            <person name="Bian C."/>
        </authorList>
    </citation>
    <scope>NUCLEOTIDE SEQUENCE</scope>
    <source>
        <strain evidence="8">Male_cb2023</strain>
        <tissue evidence="8">Muscle</tissue>
    </source>
</reference>
<dbReference type="Pfam" id="PF00041">
    <property type="entry name" value="fn3"/>
    <property type="match status" value="1"/>
</dbReference>
<dbReference type="CDD" id="cd00070">
    <property type="entry name" value="GLECT"/>
    <property type="match status" value="1"/>
</dbReference>
<dbReference type="PANTHER" id="PTHR31594">
    <property type="entry name" value="AIG1-TYPE G DOMAIN-CONTAINING PROTEIN"/>
    <property type="match status" value="1"/>
</dbReference>
<dbReference type="PROSITE" id="PS50853">
    <property type="entry name" value="FN3"/>
    <property type="match status" value="1"/>
</dbReference>
<dbReference type="Pfam" id="PF21109">
    <property type="entry name" value="Stonustoxin_helical"/>
    <property type="match status" value="1"/>
</dbReference>
<sequence length="1815" mass="207218">MESINMEIAALGRTLYPGMLYDCRRDSFIPGVTLWDKNALRDDLDVHQKPKTHLKFAASDSFSDKANLLDINASLKASFLSGLVEVGGSAKYLLDTKSSTHQCRITMQYSQTTKFEQLTMKELGNITYPQVFEQKTATHVVTAVLYGAQAFMVFDYTKEENKNKQEIEGNLHAMVKKIPTISIEGQASLNMTEDEKKMAENISVTFYGDIELEETPTTYREALEVYKTVPSLMKQQGKGVPLTVWLYPLNLLDDKAANLVREISLSLVNETESLLEEINEMERICNDLIKRQITNDFPDLRDRLLKFQALHKNYTCSFQKSLFRVLPAIRGGTQEDEALGDILHIHYTSPFNAINMNQWLDAIRCELNILSSYTSGLKDLIVKSSGSLNSICFHPDVDVVICLSFTSIKYEDSYLAALQDFENSKGFTMSGHTSERDIIRQAAQPWFTSPDISARMRQNLSLFTTFLKANKNEKGLKFIIASISDSSNPGSSIRLYQKGILTDPKFQPVSKPPKPVVETIDGKVTLKLSKSPTGETVHFRVEYRMIPSTDSATDVEEWTVIDTSNTQNTFTLTGLQPTEQYWVRYRAVSDVGLSEASDSVSFTFRGKLDVTVDQWNFSIPILINELRTKLMTTIGMSQWSSSTIKSEVTNVINNPIYWNGQRSSKLPDLSKPVENVSTLTISGNVIMNSVGIVSNWSTSTFGKELNTGISRTKLSDIQSDVPHPVCNPSNPYLGSIPGGLRPGVALFFQGVVPSDGDCFEIDLQTGPTDLHDIALQLKRTMDNVVLNSRKKGTWGDEEEAPTASFDEGAAFDIIVVIKPECSEVMLNGLEYCKFKHRIPVENVTTLHIKGDIFMNTFGISEVGKGRELADVMERRKVDILCVQETRWKGSKARSIGAGFKLFYYGVDSKRNGVGVVLKEEFVRNVLEVKRVSDRVMSLKLEIEGVMLNVVSGYAPQVGCELEEKERFWSELDEVMESIPTGERVVIGADFNGHVGEGNTGDEEVMGKFGVKERNLEGQMVVDFAKRMDMGVVNTYFQKREEHRVTYKSGGRRTQVDYILCRRGNLKEISDCKVVVGESVARQHRMVVCRMTLMVCKTKRSKIEKKSKWWKLKKEECCEEFRQKLRQTLGGQVVLPDDWETTAEVIRETGRKVLGVSSGRRKEDVQDSIQRKRLAKKKWDMDRTEENRQEYKELQRRVKREVSKAKQKAYEELYTRLDTREGEKDLYRLARQRDRDGKDVQQVRVIKDRDGRVLTSEESVQRRWKEYFEELMNEENEREKRVEGVNSVEQKVDKIRKDEVRKALKRMKSGKAVGPDDIPVEVWKCLGEAAVEFLANLFNRVLESERMPEEWRRSVLVPIFKNKGDVQSCSNYRGIKLMSHTMKVWERVVEARLRKVVDICEQQYGFMPRKSTTDAIFALRILMEKYRDGQKELHCVFVDLEKAYDRVPRGELWYCMRKSGVVEKYVRVVQDMYERSRTVVRCAVGQTEEFNVEVGLHQGSALSPFLFAIVMDQLSEEVRQESPWTMMFADDIVICSESRELVEENLERWRFALERRGMKVSRSKTEYMCVNEREGSGTVRLQGEEVKKVQEFKHLGSTVQSNGECGKEVKKRVQAGWNGWRKVSGVLCDRKISARIKGKVYRTVVRPAMLYGLETVSLRKRQESELEVAELKMLRFSLGVTRLDRIRNEYIRGTAHVGRLGDKVREARLRWFGHVQRRETLLRDKLFQLNVPDSMCSWITDFLTDRRQFVRLRTHVSDLQHISTGSPQGCVLSPLRFSLYTNGCTSGHQSVKLMKFADNTTLIGLISDGGRVSLQG</sequence>
<keyword evidence="3" id="KW-0430">Lectin</keyword>
<evidence type="ECO:0000256" key="2">
    <source>
        <dbReference type="ARBA" id="ARBA00012180"/>
    </source>
</evidence>
<dbReference type="SUPFAM" id="SSF56219">
    <property type="entry name" value="DNase I-like"/>
    <property type="match status" value="1"/>
</dbReference>
<dbReference type="InterPro" id="IPR040581">
    <property type="entry name" value="Thioredoxin_11"/>
</dbReference>
<comment type="similarity">
    <text evidence="1">Belongs to the beta type-B retroviral polymerase family. HERV class-II K(HML-2) pol subfamily.</text>
</comment>
<evidence type="ECO:0000256" key="1">
    <source>
        <dbReference type="ARBA" id="ARBA00010879"/>
    </source>
</evidence>
<dbReference type="InterPro" id="IPR036116">
    <property type="entry name" value="FN3_sf"/>
</dbReference>
<accession>A0AAE0PYI5</accession>
<dbReference type="InterPro" id="IPR036691">
    <property type="entry name" value="Endo/exonu/phosph_ase_sf"/>
</dbReference>
<dbReference type="EMBL" id="JAUCMX010000025">
    <property type="protein sequence ID" value="KAK3510564.1"/>
    <property type="molecule type" value="Genomic_DNA"/>
</dbReference>
<dbReference type="SMART" id="SM00908">
    <property type="entry name" value="Gal-bind_lectin"/>
    <property type="match status" value="1"/>
</dbReference>
<dbReference type="PANTHER" id="PTHR31594:SF11">
    <property type="entry name" value="NEOVERRUCOTOXIN SUBUNIT ALPHA-LIKE ISOFORM X1-RELATED"/>
    <property type="match status" value="1"/>
</dbReference>
<dbReference type="InterPro" id="IPR043128">
    <property type="entry name" value="Rev_trsase/Diguanyl_cyclase"/>
</dbReference>
<dbReference type="InterPro" id="IPR013783">
    <property type="entry name" value="Ig-like_fold"/>
</dbReference>
<evidence type="ECO:0000256" key="4">
    <source>
        <dbReference type="SAM" id="Coils"/>
    </source>
</evidence>